<evidence type="ECO:0000313" key="2">
    <source>
        <dbReference type="EMBL" id="PJZ53795.1"/>
    </source>
</evidence>
<organism evidence="2 5">
    <name type="scientific">Leptospira adleri</name>
    <dbReference type="NCBI Taxonomy" id="2023186"/>
    <lineage>
        <taxon>Bacteria</taxon>
        <taxon>Pseudomonadati</taxon>
        <taxon>Spirochaetota</taxon>
        <taxon>Spirochaetia</taxon>
        <taxon>Leptospirales</taxon>
        <taxon>Leptospiraceae</taxon>
        <taxon>Leptospira</taxon>
    </lineage>
</organism>
<dbReference type="GO" id="GO:0005886">
    <property type="term" value="C:plasma membrane"/>
    <property type="evidence" value="ECO:0007669"/>
    <property type="project" value="TreeGrafter"/>
</dbReference>
<dbReference type="EMBL" id="NPDU01000041">
    <property type="protein sequence ID" value="PJZ61050.1"/>
    <property type="molecule type" value="Genomic_DNA"/>
</dbReference>
<evidence type="ECO:0000313" key="5">
    <source>
        <dbReference type="Proteomes" id="UP000232188"/>
    </source>
</evidence>
<name>A0A2M9YQJ0_9LEPT</name>
<dbReference type="NCBIfam" id="NF008712">
    <property type="entry name" value="PRK11715.1-1"/>
    <property type="match status" value="1"/>
</dbReference>
<reference evidence="4 5" key="1">
    <citation type="submission" date="2017-07" db="EMBL/GenBank/DDBJ databases">
        <title>Leptospira spp. isolated from tropical soils.</title>
        <authorList>
            <person name="Thibeaux R."/>
            <person name="Iraola G."/>
            <person name="Ferres I."/>
            <person name="Bierque E."/>
            <person name="Girault D."/>
            <person name="Soupe-Gilbert M.-E."/>
            <person name="Picardeau M."/>
            <person name="Goarant C."/>
        </authorList>
    </citation>
    <scope>NUCLEOTIDE SEQUENCE [LARGE SCALE GENOMIC DNA]</scope>
    <source>
        <strain evidence="2 5">FH2-B-C1</strain>
        <strain evidence="3 4">FH2-B-D1</strain>
    </source>
</reference>
<feature type="transmembrane region" description="Helical" evidence="1">
    <location>
        <begin position="387"/>
        <end position="405"/>
    </location>
</feature>
<dbReference type="PANTHER" id="PTHR30092">
    <property type="entry name" value="INNER MEMBRANE PROTEIN CRED"/>
    <property type="match status" value="1"/>
</dbReference>
<feature type="transmembrane region" description="Helical" evidence="1">
    <location>
        <begin position="333"/>
        <end position="351"/>
    </location>
</feature>
<dbReference type="RefSeq" id="WP_100785070.1">
    <property type="nucleotide sequence ID" value="NZ_NPDU01000041.1"/>
</dbReference>
<dbReference type="InterPro" id="IPR010364">
    <property type="entry name" value="Uncharacterised_IM_CreD"/>
</dbReference>
<proteinExistence type="predicted"/>
<feature type="transmembrane region" description="Helical" evidence="1">
    <location>
        <begin position="308"/>
        <end position="326"/>
    </location>
</feature>
<dbReference type="Pfam" id="PF06123">
    <property type="entry name" value="CreD"/>
    <property type="match status" value="1"/>
</dbReference>
<feature type="transmembrane region" description="Helical" evidence="1">
    <location>
        <begin position="411"/>
        <end position="430"/>
    </location>
</feature>
<keyword evidence="1" id="KW-1133">Transmembrane helix</keyword>
<keyword evidence="4" id="KW-1185">Reference proteome</keyword>
<protein>
    <submittedName>
        <fullName evidence="2">Cell envelope integrity protein CreD</fullName>
    </submittedName>
</protein>
<keyword evidence="1" id="KW-0472">Membrane</keyword>
<feature type="transmembrane region" description="Helical" evidence="1">
    <location>
        <begin position="363"/>
        <end position="380"/>
    </location>
</feature>
<feature type="transmembrane region" description="Helical" evidence="1">
    <location>
        <begin position="20"/>
        <end position="43"/>
    </location>
</feature>
<keyword evidence="1" id="KW-0812">Transmembrane</keyword>
<dbReference type="Proteomes" id="UP000232149">
    <property type="component" value="Unassembled WGS sequence"/>
</dbReference>
<dbReference type="PANTHER" id="PTHR30092:SF0">
    <property type="entry name" value="INNER MEMBRANE PROTEIN CRED"/>
    <property type="match status" value="1"/>
</dbReference>
<dbReference type="Proteomes" id="UP000232188">
    <property type="component" value="Unassembled WGS sequence"/>
</dbReference>
<dbReference type="EMBL" id="NPDV01000005">
    <property type="protein sequence ID" value="PJZ53795.1"/>
    <property type="molecule type" value="Genomic_DNA"/>
</dbReference>
<comment type="caution">
    <text evidence="2">The sequence shown here is derived from an EMBL/GenBank/DDBJ whole genome shotgun (WGS) entry which is preliminary data.</text>
</comment>
<evidence type="ECO:0000313" key="4">
    <source>
        <dbReference type="Proteomes" id="UP000232149"/>
    </source>
</evidence>
<evidence type="ECO:0000256" key="1">
    <source>
        <dbReference type="SAM" id="Phobius"/>
    </source>
</evidence>
<dbReference type="AlphaFoldDB" id="A0A2M9YQJ0"/>
<dbReference type="PIRSF" id="PIRSF004548">
    <property type="entry name" value="CreD"/>
    <property type="match status" value="1"/>
</dbReference>
<sequence length="445" mass="50908">MDAKTPVQQILAWFRNSLTIRIIGIGILALLLLIPSSMISSLIHEREQTRNEAEIEVTSKWGEYQIIGGPLVSVPFYDTIQNTNGENERILRYAHFLPEDLEITGSVKPEKRYRGIYVVPLYQADLEIRGSFAPLSQHSLPISNKDLLWSEAFLSLGISDVKGIREKIEIQIGDVKKEMGPGTRTVDVFNSGVNVKLPWDSTRAKKFSAKLLFNGSKELYFLPVAKETKVTLNSPWQTPSFEGDFLPGFREISDSGFKATWKILELNRNYPQDFIGIAETNQIQNYKFGVRFLLPVDEYHKTIRSSKYSELFLLLTFITYFFIEVYKKVRLHFIQYLLLGFAVLLFYILLLSLTEHVPFNVSYWISSSMILALVTLYSRAFFRGESVFLVAGGTILGFYIFFFTLLQLEDFALLVGTFGLFVLLAVAMYFTRSIQDLESDENSKL</sequence>
<evidence type="ECO:0000313" key="3">
    <source>
        <dbReference type="EMBL" id="PJZ61050.1"/>
    </source>
</evidence>
<gene>
    <name evidence="3" type="ORF">CH376_15210</name>
    <name evidence="2" type="ORF">CH380_07190</name>
</gene>
<accession>A0A2M9YQJ0</accession>